<proteinExistence type="predicted"/>
<organism evidence="1">
    <name type="scientific">Catovirus CTV1</name>
    <dbReference type="NCBI Taxonomy" id="1977631"/>
    <lineage>
        <taxon>Viruses</taxon>
        <taxon>Varidnaviria</taxon>
        <taxon>Bamfordvirae</taxon>
        <taxon>Nucleocytoviricota</taxon>
        <taxon>Megaviricetes</taxon>
        <taxon>Imitervirales</taxon>
        <taxon>Mimiviridae</taxon>
        <taxon>Klosneuvirinae</taxon>
        <taxon>Catovirus</taxon>
    </lineage>
</organism>
<protein>
    <submittedName>
        <fullName evidence="1">Uncharacterized protein</fullName>
    </submittedName>
</protein>
<dbReference type="EMBL" id="KY684083">
    <property type="protein sequence ID" value="ARF08567.1"/>
    <property type="molecule type" value="Genomic_DNA"/>
</dbReference>
<gene>
    <name evidence="1" type="ORF">Catovirus_1_617</name>
</gene>
<evidence type="ECO:0000313" key="1">
    <source>
        <dbReference type="EMBL" id="ARF08567.1"/>
    </source>
</evidence>
<name>A0A1V0SA19_9VIRU</name>
<accession>A0A1V0SA19</accession>
<reference evidence="1" key="1">
    <citation type="journal article" date="2017" name="Science">
        <title>Giant viruses with an expanded complement of translation system components.</title>
        <authorList>
            <person name="Schulz F."/>
            <person name="Yutin N."/>
            <person name="Ivanova N.N."/>
            <person name="Ortega D.R."/>
            <person name="Lee T.K."/>
            <person name="Vierheilig J."/>
            <person name="Daims H."/>
            <person name="Horn M."/>
            <person name="Wagner M."/>
            <person name="Jensen G.J."/>
            <person name="Kyrpides N.C."/>
            <person name="Koonin E.V."/>
            <person name="Woyke T."/>
        </authorList>
    </citation>
    <scope>NUCLEOTIDE SEQUENCE</scope>
    <source>
        <strain evidence="1">CTV1</strain>
    </source>
</reference>
<sequence>MSLNKNDLSLDDKLKVLGIEDKKLDPKYINFLYDNLDKINKINKINNTNNNIVETKKKIVVNRKDPKYIVLLKLLNRIFTNIKKTTLSDLTDFKNVDRDDIIKDENITVFSEMEKEIFKYFDKSECGWYRRKMVQYYILTFLRAACESIGLSFVYAHKNVTKNSIVKTHVLYSIN</sequence>